<dbReference type="InterPro" id="IPR008929">
    <property type="entry name" value="Chondroitin_lyas"/>
</dbReference>
<name>A0A8J8GR56_9EURY</name>
<evidence type="ECO:0000313" key="3">
    <source>
        <dbReference type="EMBL" id="NUB93660.1"/>
    </source>
</evidence>
<dbReference type="Pfam" id="PF07940">
    <property type="entry name" value="Hepar_II_III_C"/>
    <property type="match status" value="1"/>
</dbReference>
<evidence type="ECO:0000313" key="4">
    <source>
        <dbReference type="Proteomes" id="UP000728647"/>
    </source>
</evidence>
<dbReference type="RefSeq" id="WP_174703315.1">
    <property type="nucleotide sequence ID" value="NZ_JABURA010000003.1"/>
</dbReference>
<reference evidence="3" key="1">
    <citation type="submission" date="2020-06" db="EMBL/GenBank/DDBJ databases">
        <title>Haloterrigena sp. nov., an extremely halophilic archaeon isolated from a saline sediment.</title>
        <authorList>
            <person name="Liu B.-B."/>
        </authorList>
    </citation>
    <scope>NUCLEOTIDE SEQUENCE</scope>
    <source>
        <strain evidence="3">SYSU A121-1</strain>
    </source>
</reference>
<accession>A0A8J8GR56</accession>
<dbReference type="Gene3D" id="1.50.10.100">
    <property type="entry name" value="Chondroitin AC/alginate lyase"/>
    <property type="match status" value="1"/>
</dbReference>
<organism evidence="3 4">
    <name type="scientific">Haloterrigena gelatinilytica</name>
    <dbReference type="NCBI Taxonomy" id="2741724"/>
    <lineage>
        <taxon>Archaea</taxon>
        <taxon>Methanobacteriati</taxon>
        <taxon>Methanobacteriota</taxon>
        <taxon>Stenosarchaea group</taxon>
        <taxon>Halobacteria</taxon>
        <taxon>Halobacteriales</taxon>
        <taxon>Natrialbaceae</taxon>
        <taxon>Haloterrigena</taxon>
    </lineage>
</organism>
<proteinExistence type="predicted"/>
<dbReference type="PANTHER" id="PTHR38045:SF1">
    <property type="entry name" value="HEPARINASE II_III-LIKE PROTEIN"/>
    <property type="match status" value="1"/>
</dbReference>
<sequence length="634" mass="69438">MPTAHDQDYPPRDWTVDGLRGALDGPGEAFTLPTYDDEAAWTALRTDELTREPVAALLDRAESARNDDIPSLTASRYLDYERTGDRTRYEAVARERRRRLSALVVAACVERDDDFDPILDHAWALCEQATWTWPAHLGDESREGLPGAVSSDERTVALFTVGAALLLAEVDAILGDRLHPALRERIRSEVDRRVFTPYEARDDLWWTTATNNWNAVCSAGVALAALHLIDDAGRQARIVERVADGLGHYLNGFGVDGGTPEGVGYWNYGVGNYVALADALESATDGSHSLCSPPKLERLAAYPLAVELSPGRFVPFSDSDEESAVAPRAAAWLGRRLDEPGLAARGRWEMARRTDAFAGPNVASLPEIVRDLHWTRTVPASRSRATPPTRRYFGGCEWWITRASPTDPNGLVVAAKAGHNGESHNHNDCGSFVVHANGESLLTDPGRPEYDRDYFGPARYEYVTARSLGHSVPHVNGVEQAAGEAFAATVLDRRSSSTVDALEMDIADCYPEDAGLESLRRTVTLDRTDGVVSVDDDAVFANADNAFESVLVSTFPIRSDGRRLVVAGERGRVRVTPDDPDAERSVERLTDAIATADGTRDVWRARIAQTVSGRLTSLQLRIEPESRESVIRSP</sequence>
<dbReference type="PANTHER" id="PTHR38045">
    <property type="entry name" value="CHROMOSOME 1, WHOLE GENOME SHOTGUN SEQUENCE"/>
    <property type="match status" value="1"/>
</dbReference>
<dbReference type="Gene3D" id="2.70.98.70">
    <property type="match status" value="1"/>
</dbReference>
<comment type="subcellular location">
    <subcellularLocation>
        <location evidence="1">Cell envelope</location>
    </subcellularLocation>
</comment>
<feature type="domain" description="Heparinase II/III-like C-terminal" evidence="2">
    <location>
        <begin position="411"/>
        <end position="608"/>
    </location>
</feature>
<protein>
    <submittedName>
        <fullName evidence="3">Heparinase II/III family protein</fullName>
    </submittedName>
</protein>
<dbReference type="SUPFAM" id="SSF48230">
    <property type="entry name" value="Chondroitin AC/alginate lyase"/>
    <property type="match status" value="1"/>
</dbReference>
<dbReference type="OrthoDB" id="185393at2157"/>
<gene>
    <name evidence="3" type="ORF">HT576_22025</name>
</gene>
<evidence type="ECO:0000256" key="1">
    <source>
        <dbReference type="ARBA" id="ARBA00004196"/>
    </source>
</evidence>
<comment type="caution">
    <text evidence="3">The sequence shown here is derived from an EMBL/GenBank/DDBJ whole genome shotgun (WGS) entry which is preliminary data.</text>
</comment>
<dbReference type="AlphaFoldDB" id="A0A8J8GR56"/>
<dbReference type="GO" id="GO:0016829">
    <property type="term" value="F:lyase activity"/>
    <property type="evidence" value="ECO:0007669"/>
    <property type="project" value="InterPro"/>
</dbReference>
<evidence type="ECO:0000259" key="2">
    <source>
        <dbReference type="Pfam" id="PF07940"/>
    </source>
</evidence>
<dbReference type="EMBL" id="JABURA010000003">
    <property type="protein sequence ID" value="NUB93660.1"/>
    <property type="molecule type" value="Genomic_DNA"/>
</dbReference>
<dbReference type="Proteomes" id="UP000728647">
    <property type="component" value="Unassembled WGS sequence"/>
</dbReference>
<dbReference type="InterPro" id="IPR012480">
    <property type="entry name" value="Hepar_II_III_C"/>
</dbReference>